<evidence type="ECO:0000256" key="3">
    <source>
        <dbReference type="ARBA" id="ARBA00023235"/>
    </source>
</evidence>
<dbReference type="AlphaFoldDB" id="A0A4D6KN77"/>
<evidence type="ECO:0000259" key="5">
    <source>
        <dbReference type="Pfam" id="PF13249"/>
    </source>
</evidence>
<feature type="domain" description="Squalene cyclase C-terminal" evidence="4">
    <location>
        <begin position="643"/>
        <end position="977"/>
    </location>
</feature>
<comment type="similarity">
    <text evidence="1">Belongs to the terpene cyclase/mutase family.</text>
</comment>
<dbReference type="InterPro" id="IPR018333">
    <property type="entry name" value="Squalene_cyclase"/>
</dbReference>
<gene>
    <name evidence="6" type="ORF">DEO72_LG1g689</name>
</gene>
<dbReference type="FunFam" id="1.50.10.20:FF:000002">
    <property type="entry name" value="Terpene cyclase/mutase family member"/>
    <property type="match status" value="1"/>
</dbReference>
<reference evidence="6 7" key="1">
    <citation type="submission" date="2019-04" db="EMBL/GenBank/DDBJ databases">
        <title>An improved genome assembly and genetic linkage map for asparagus bean, Vigna unguiculata ssp. sesquipedialis.</title>
        <authorList>
            <person name="Xia Q."/>
            <person name="Zhang R."/>
            <person name="Dong Y."/>
        </authorList>
    </citation>
    <scope>NUCLEOTIDE SEQUENCE [LARGE SCALE GENOMIC DNA]</scope>
    <source>
        <tissue evidence="6">Leaf</tissue>
    </source>
</reference>
<evidence type="ECO:0000256" key="1">
    <source>
        <dbReference type="ARBA" id="ARBA00009755"/>
    </source>
</evidence>
<evidence type="ECO:0000313" key="7">
    <source>
        <dbReference type="Proteomes" id="UP000501690"/>
    </source>
</evidence>
<organism evidence="6 7">
    <name type="scientific">Vigna unguiculata</name>
    <name type="common">Cowpea</name>
    <dbReference type="NCBI Taxonomy" id="3917"/>
    <lineage>
        <taxon>Eukaryota</taxon>
        <taxon>Viridiplantae</taxon>
        <taxon>Streptophyta</taxon>
        <taxon>Embryophyta</taxon>
        <taxon>Tracheophyta</taxon>
        <taxon>Spermatophyta</taxon>
        <taxon>Magnoliopsida</taxon>
        <taxon>eudicotyledons</taxon>
        <taxon>Gunneridae</taxon>
        <taxon>Pentapetalae</taxon>
        <taxon>rosids</taxon>
        <taxon>fabids</taxon>
        <taxon>Fabales</taxon>
        <taxon>Fabaceae</taxon>
        <taxon>Papilionoideae</taxon>
        <taxon>50 kb inversion clade</taxon>
        <taxon>NPAAA clade</taxon>
        <taxon>indigoferoid/millettioid clade</taxon>
        <taxon>Phaseoleae</taxon>
        <taxon>Vigna</taxon>
    </lineage>
</organism>
<dbReference type="Proteomes" id="UP000501690">
    <property type="component" value="Linkage Group LG1"/>
</dbReference>
<dbReference type="SFLD" id="SFLDG01016">
    <property type="entry name" value="Prenyltransferase_Like_2"/>
    <property type="match status" value="1"/>
</dbReference>
<dbReference type="EMBL" id="CP039345">
    <property type="protein sequence ID" value="QCD77067.1"/>
    <property type="molecule type" value="Genomic_DNA"/>
</dbReference>
<accession>A0A4D6KN77</accession>
<dbReference type="GO" id="GO:0016104">
    <property type="term" value="P:triterpenoid biosynthetic process"/>
    <property type="evidence" value="ECO:0007669"/>
    <property type="project" value="InterPro"/>
</dbReference>
<dbReference type="InterPro" id="IPR032696">
    <property type="entry name" value="SQ_cyclase_C"/>
</dbReference>
<keyword evidence="3" id="KW-0413">Isomerase</keyword>
<proteinExistence type="inferred from homology"/>
<dbReference type="NCBIfam" id="TIGR01787">
    <property type="entry name" value="squalene_cyclas"/>
    <property type="match status" value="1"/>
</dbReference>
<evidence type="ECO:0000259" key="4">
    <source>
        <dbReference type="Pfam" id="PF13243"/>
    </source>
</evidence>
<dbReference type="InterPro" id="IPR032697">
    <property type="entry name" value="SQ_cyclase_N"/>
</dbReference>
<evidence type="ECO:0000256" key="2">
    <source>
        <dbReference type="ARBA" id="ARBA00022737"/>
    </source>
</evidence>
<keyword evidence="2" id="KW-0677">Repeat</keyword>
<keyword evidence="7" id="KW-1185">Reference proteome</keyword>
<dbReference type="Gene3D" id="1.50.10.20">
    <property type="match status" value="3"/>
</dbReference>
<dbReference type="SUPFAM" id="SSF48239">
    <property type="entry name" value="Terpenoid cyclases/Protein prenyltransferases"/>
    <property type="match status" value="3"/>
</dbReference>
<feature type="domain" description="Squalene cyclase N-terminal" evidence="5">
    <location>
        <begin position="324"/>
        <end position="586"/>
    </location>
</feature>
<dbReference type="Pfam" id="PF13243">
    <property type="entry name" value="SQHop_cyclase_C"/>
    <property type="match status" value="1"/>
</dbReference>
<dbReference type="Pfam" id="PF13249">
    <property type="entry name" value="SQHop_cyclase_N"/>
    <property type="match status" value="2"/>
</dbReference>
<dbReference type="GO" id="GO:0005811">
    <property type="term" value="C:lipid droplet"/>
    <property type="evidence" value="ECO:0007669"/>
    <property type="project" value="InterPro"/>
</dbReference>
<dbReference type="PANTHER" id="PTHR11764">
    <property type="entry name" value="TERPENE CYCLASE/MUTASE FAMILY MEMBER"/>
    <property type="match status" value="1"/>
</dbReference>
<dbReference type="GO" id="GO:0042300">
    <property type="term" value="F:beta-amyrin synthase activity"/>
    <property type="evidence" value="ECO:0007669"/>
    <property type="project" value="UniProtKB-ARBA"/>
</dbReference>
<dbReference type="PANTHER" id="PTHR11764:SF58">
    <property type="entry name" value="BETA-AMYRIN SYNTHASE-RELATED"/>
    <property type="match status" value="1"/>
</dbReference>
<evidence type="ECO:0000313" key="6">
    <source>
        <dbReference type="EMBL" id="QCD77067.1"/>
    </source>
</evidence>
<dbReference type="InterPro" id="IPR008930">
    <property type="entry name" value="Terpenoid_cyclase/PrenylTrfase"/>
</dbReference>
<dbReference type="CDD" id="cd02892">
    <property type="entry name" value="SQCY_1"/>
    <property type="match status" value="1"/>
</dbReference>
<protein>
    <submittedName>
        <fullName evidence="6">Cycloartenol synthase</fullName>
    </submittedName>
</protein>
<feature type="domain" description="Squalene cyclase N-terminal" evidence="5">
    <location>
        <begin position="98"/>
        <end position="225"/>
    </location>
</feature>
<dbReference type="FunFam" id="1.50.10.20:FF:000015">
    <property type="entry name" value="Terpene cyclase/mutase family member"/>
    <property type="match status" value="1"/>
</dbReference>
<name>A0A4D6KN77_VIGUN</name>
<sequence>MWRLKIADGGKSPYIFSTNNFVGRQIWEFDSEARSDEERAQVEEARLHFHQNRFQRKACGDRLWRFQVLREKDFKQIIRKVKIEEDEEITWEKATQTIKRASHYLSALQTSDGHWPAHLGGSHFFTPIMIISIYSTGHLDSVILEEHRKEILRYLYNHQNEDGGWGLHIEGGSTMYCTALNYVTLRILGEGANGGDKSACAKARKWIHDHGTITLMPSWGKFWLSKMWRLKIADGGKSPYIFSTNNFVGRQIWEFDSEARSDEERAQVEEARLHFHQNRFQRKACGDRLWRFQVLREKDFKQIIRKVKIEEDEEITWEKATQTIKRASHYLSALQTSDGHWPAHLGGSHFFTPIMIISIYSTGHLDSVILEEHRKEILRYLYNHQNEDGGWGLHIEGGSTMYCTALNYVTLRILGEGANGGDKSACAKARKWIHDHGTITLMPSWGKFWLSVLGIVDWSGCNPLPPEFWILPTFLPMHPAKMWYYCRHVYMPMSYIYGKRFVCPVTPLITNLREELFTEPYDESTWKKARHKCAKEDLYYPHHWIQDLIWDSAYFLTEPLLTRWPFNKIREKALEVAIKGIHYEDENTRYIHGGCINKSASLLACWVDDPNGDSFKKHLARVPDYLWLSEDGMCVQGINTQSWDVGFAVQALLATGLIDDLGPTLEKAHDFIKKSQVVENRSGDFKSMFHHISKGAWTFADRDHGVQISDGTAECLKCCLLLSMLPEEIVGEKLEPERMYDTVNFILSLQSKNGGLPVWEPAKAQKWLENLNPAEFLADIVIEHECIECTGSALQALVLFKKLYPKHRREEIEKFIVKATKYIENQQLPNGTWHANWAVCFTYSSWFALGGLAAAGNTYSNCAAMRKAVNFLLSIQNDDGGWGESYLSCSMKTYVGLEGNRSHVVQTAWALMALINGGQAERDPTPLHRAAKLLINSQLEDGDWPQQEAVGVYKSSCLVHYVFYRNVFPLLALSEYRTNVLVHYTSV</sequence>